<accession>A0A0C4E555</accession>
<evidence type="ECO:0000313" key="3">
    <source>
        <dbReference type="Proteomes" id="UP000011715"/>
    </source>
</evidence>
<proteinExistence type="predicted"/>
<dbReference type="EnsemblFungi" id="MAPG_07619T0">
    <property type="protein sequence ID" value="MAPG_07619T0"/>
    <property type="gene ID" value="MAPG_07619"/>
</dbReference>
<organism evidence="2 3">
    <name type="scientific">Magnaporthiopsis poae (strain ATCC 64411 / 73-15)</name>
    <name type="common">Kentucky bluegrass fungus</name>
    <name type="synonym">Magnaporthe poae</name>
    <dbReference type="NCBI Taxonomy" id="644358"/>
    <lineage>
        <taxon>Eukaryota</taxon>
        <taxon>Fungi</taxon>
        <taxon>Dikarya</taxon>
        <taxon>Ascomycota</taxon>
        <taxon>Pezizomycotina</taxon>
        <taxon>Sordariomycetes</taxon>
        <taxon>Sordariomycetidae</taxon>
        <taxon>Magnaporthales</taxon>
        <taxon>Magnaporthaceae</taxon>
        <taxon>Magnaporthiopsis</taxon>
    </lineage>
</organism>
<protein>
    <submittedName>
        <fullName evidence="1 2">Uncharacterized protein</fullName>
    </submittedName>
</protein>
<dbReference type="EMBL" id="ADBL01001846">
    <property type="status" value="NOT_ANNOTATED_CDS"/>
    <property type="molecule type" value="Genomic_DNA"/>
</dbReference>
<reference evidence="1" key="3">
    <citation type="submission" date="2011-03" db="EMBL/GenBank/DDBJ databases">
        <title>Annotation of Magnaporthe poae ATCC 64411.</title>
        <authorList>
            <person name="Ma L.-J."/>
            <person name="Dead R."/>
            <person name="Young S.K."/>
            <person name="Zeng Q."/>
            <person name="Gargeya S."/>
            <person name="Fitzgerald M."/>
            <person name="Haas B."/>
            <person name="Abouelleil A."/>
            <person name="Alvarado L."/>
            <person name="Arachchi H.M."/>
            <person name="Berlin A."/>
            <person name="Brown A."/>
            <person name="Chapman S.B."/>
            <person name="Chen Z."/>
            <person name="Dunbar C."/>
            <person name="Freedman E."/>
            <person name="Gearin G."/>
            <person name="Gellesch M."/>
            <person name="Goldberg J."/>
            <person name="Griggs A."/>
            <person name="Gujja S."/>
            <person name="Heiman D."/>
            <person name="Howarth C."/>
            <person name="Larson L."/>
            <person name="Lui A."/>
            <person name="MacDonald P.J.P."/>
            <person name="Mehta T."/>
            <person name="Montmayeur A."/>
            <person name="Murphy C."/>
            <person name="Neiman D."/>
            <person name="Pearson M."/>
            <person name="Priest M."/>
            <person name="Roberts A."/>
            <person name="Saif S."/>
            <person name="Shea T."/>
            <person name="Shenoy N."/>
            <person name="Sisk P."/>
            <person name="Stolte C."/>
            <person name="Sykes S."/>
            <person name="Yandava C."/>
            <person name="Wortman J."/>
            <person name="Nusbaum C."/>
            <person name="Birren B."/>
        </authorList>
    </citation>
    <scope>NUCLEOTIDE SEQUENCE</scope>
    <source>
        <strain evidence="1">ATCC 64411</strain>
    </source>
</reference>
<reference evidence="2" key="5">
    <citation type="submission" date="2015-06" db="UniProtKB">
        <authorList>
            <consortium name="EnsemblFungi"/>
        </authorList>
    </citation>
    <scope>IDENTIFICATION</scope>
    <source>
        <strain evidence="2">ATCC 64411</strain>
    </source>
</reference>
<reference evidence="1" key="1">
    <citation type="submission" date="2010-05" db="EMBL/GenBank/DDBJ databases">
        <title>The Genome Sequence of Magnaporthe poae strain ATCC 64411.</title>
        <authorList>
            <consortium name="The Broad Institute Genome Sequencing Platform"/>
            <consortium name="Broad Institute Genome Sequencing Center for Infectious Disease"/>
            <person name="Ma L.-J."/>
            <person name="Dead R."/>
            <person name="Young S."/>
            <person name="Zeng Q."/>
            <person name="Koehrsen M."/>
            <person name="Alvarado L."/>
            <person name="Berlin A."/>
            <person name="Chapman S.B."/>
            <person name="Chen Z."/>
            <person name="Freedman E."/>
            <person name="Gellesch M."/>
            <person name="Goldberg J."/>
            <person name="Griggs A."/>
            <person name="Gujja S."/>
            <person name="Heilman E.R."/>
            <person name="Heiman D."/>
            <person name="Hepburn T."/>
            <person name="Howarth C."/>
            <person name="Jen D."/>
            <person name="Larson L."/>
            <person name="Mehta T."/>
            <person name="Neiman D."/>
            <person name="Pearson M."/>
            <person name="Roberts A."/>
            <person name="Saif S."/>
            <person name="Shea T."/>
            <person name="Shenoy N."/>
            <person name="Sisk P."/>
            <person name="Stolte C."/>
            <person name="Sykes S."/>
            <person name="Walk T."/>
            <person name="White J."/>
            <person name="Yandava C."/>
            <person name="Haas B."/>
            <person name="Nusbaum C."/>
            <person name="Birren B."/>
        </authorList>
    </citation>
    <scope>NUCLEOTIDE SEQUENCE</scope>
    <source>
        <strain evidence="1">ATCC 64411</strain>
    </source>
</reference>
<dbReference type="EMBL" id="GL876971">
    <property type="protein sequence ID" value="KLU88634.1"/>
    <property type="molecule type" value="Genomic_DNA"/>
</dbReference>
<gene>
    <name evidence="1" type="ORF">MAPG_07619</name>
</gene>
<reference evidence="3" key="2">
    <citation type="submission" date="2010-05" db="EMBL/GenBank/DDBJ databases">
        <title>The genome sequence of Magnaporthe poae strain ATCC 64411.</title>
        <authorList>
            <person name="Ma L.-J."/>
            <person name="Dead R."/>
            <person name="Young S."/>
            <person name="Zeng Q."/>
            <person name="Koehrsen M."/>
            <person name="Alvarado L."/>
            <person name="Berlin A."/>
            <person name="Chapman S.B."/>
            <person name="Chen Z."/>
            <person name="Freedman E."/>
            <person name="Gellesch M."/>
            <person name="Goldberg J."/>
            <person name="Griggs A."/>
            <person name="Gujja S."/>
            <person name="Heilman E.R."/>
            <person name="Heiman D."/>
            <person name="Hepburn T."/>
            <person name="Howarth C."/>
            <person name="Jen D."/>
            <person name="Larson L."/>
            <person name="Mehta T."/>
            <person name="Neiman D."/>
            <person name="Pearson M."/>
            <person name="Roberts A."/>
            <person name="Saif S."/>
            <person name="Shea T."/>
            <person name="Shenoy N."/>
            <person name="Sisk P."/>
            <person name="Stolte C."/>
            <person name="Sykes S."/>
            <person name="Walk T."/>
            <person name="White J."/>
            <person name="Yandava C."/>
            <person name="Haas B."/>
            <person name="Nusbaum C."/>
            <person name="Birren B."/>
        </authorList>
    </citation>
    <scope>NUCLEOTIDE SEQUENCE [LARGE SCALE GENOMIC DNA]</scope>
    <source>
        <strain evidence="3">ATCC 64411 / 73-15</strain>
    </source>
</reference>
<evidence type="ECO:0000313" key="1">
    <source>
        <dbReference type="EMBL" id="KLU88634.1"/>
    </source>
</evidence>
<evidence type="ECO:0000313" key="2">
    <source>
        <dbReference type="EnsemblFungi" id="MAPG_07619T0"/>
    </source>
</evidence>
<dbReference type="VEuPathDB" id="FungiDB:MAPG_07619"/>
<keyword evidence="3" id="KW-1185">Reference proteome</keyword>
<reference evidence="2" key="4">
    <citation type="journal article" date="2015" name="G3 (Bethesda)">
        <title>Genome sequences of three phytopathogenic species of the Magnaporthaceae family of fungi.</title>
        <authorList>
            <person name="Okagaki L.H."/>
            <person name="Nunes C.C."/>
            <person name="Sailsbery J."/>
            <person name="Clay B."/>
            <person name="Brown D."/>
            <person name="John T."/>
            <person name="Oh Y."/>
            <person name="Young N."/>
            <person name="Fitzgerald M."/>
            <person name="Haas B.J."/>
            <person name="Zeng Q."/>
            <person name="Young S."/>
            <person name="Adiconis X."/>
            <person name="Fan L."/>
            <person name="Levin J.Z."/>
            <person name="Mitchell T.K."/>
            <person name="Okubara P.A."/>
            <person name="Farman M.L."/>
            <person name="Kohn L.M."/>
            <person name="Birren B."/>
            <person name="Ma L.-J."/>
            <person name="Dean R.A."/>
        </authorList>
    </citation>
    <scope>NUCLEOTIDE SEQUENCE</scope>
    <source>
        <strain evidence="2">ATCC 64411 / 73-15</strain>
    </source>
</reference>
<name>A0A0C4E555_MAGP6</name>
<sequence>MLGTVAVHHAVPPWMRVCGRQNFTSPPVRSSVEDMMDGTQCLHLSWSPGHLSSLFGVNAVLLGQTVQASVPCTCSRLSLFSSSSSFRCFILGTCRRLSATCFSRSCSNTSARPRWPPPTRARRRLPDLGGVLHPRRPCSPLSSKGRQWHATPTCLCIHPPFPFFLSFLPVLLSPAFPYLPFLDSDLVPYFLSHLTSLHHHRP</sequence>
<dbReference type="AlphaFoldDB" id="A0A0C4E555"/>
<dbReference type="Proteomes" id="UP000011715">
    <property type="component" value="Unassembled WGS sequence"/>
</dbReference>